<dbReference type="SUPFAM" id="SSF49303">
    <property type="entry name" value="beta-Galactosidase/glucuronidase domain"/>
    <property type="match status" value="3"/>
</dbReference>
<geneLocation type="plasmid" evidence="20 21">
    <name>pFA6</name>
</geneLocation>
<keyword evidence="8" id="KW-0732">Signal</keyword>
<dbReference type="InterPro" id="IPR017853">
    <property type="entry name" value="GH"/>
</dbReference>
<dbReference type="InterPro" id="IPR036156">
    <property type="entry name" value="Beta-gal/glucu_dom_sf"/>
</dbReference>
<dbReference type="RefSeq" id="WP_338395915.1">
    <property type="nucleotide sequence ID" value="NZ_AP025320.1"/>
</dbReference>
<reference evidence="20 21" key="1">
    <citation type="submission" date="2021-12" db="EMBL/GenBank/DDBJ databases">
        <title>Genome sequencing of bacteria with rrn-lacking chromosome and rrn-plasmid.</title>
        <authorList>
            <person name="Anda M."/>
            <person name="Iwasaki W."/>
        </authorList>
    </citation>
    <scope>NUCLEOTIDE SEQUENCE [LARGE SCALE GENOMIC DNA]</scope>
    <source>
        <strain evidence="20 21">DSM 100852</strain>
        <plasmid evidence="20 21">pFA6</plasmid>
    </source>
</reference>
<dbReference type="PANTHER" id="PTHR43730:SF1">
    <property type="entry name" value="BETA-MANNOSIDASE"/>
    <property type="match status" value="1"/>
</dbReference>
<dbReference type="InterPro" id="IPR006102">
    <property type="entry name" value="Ig-like_GH2"/>
</dbReference>
<dbReference type="InterPro" id="IPR041625">
    <property type="entry name" value="Beta-mannosidase_Ig"/>
</dbReference>
<evidence type="ECO:0000256" key="12">
    <source>
        <dbReference type="ARBA" id="ARBA00023295"/>
    </source>
</evidence>
<feature type="domain" description="Mannosidase Ig/CBM-like" evidence="18">
    <location>
        <begin position="679"/>
        <end position="768"/>
    </location>
</feature>
<evidence type="ECO:0000259" key="19">
    <source>
        <dbReference type="Pfam" id="PF22666"/>
    </source>
</evidence>
<feature type="domain" description="Glycoside hydrolase family 2 immunoglobulin-like beta-sandwich" evidence="16">
    <location>
        <begin position="215"/>
        <end position="320"/>
    </location>
</feature>
<evidence type="ECO:0000256" key="8">
    <source>
        <dbReference type="ARBA" id="ARBA00022729"/>
    </source>
</evidence>
<dbReference type="Pfam" id="PF00703">
    <property type="entry name" value="Glyco_hydro_2"/>
    <property type="match status" value="1"/>
</dbReference>
<keyword evidence="10" id="KW-0325">Glycoprotein</keyword>
<dbReference type="GO" id="GO:0005975">
    <property type="term" value="P:carbohydrate metabolic process"/>
    <property type="evidence" value="ECO:0007669"/>
    <property type="project" value="InterPro"/>
</dbReference>
<dbReference type="FunFam" id="2.60.120.260:FF:000060">
    <property type="entry name" value="Probable beta-mannosidase"/>
    <property type="match status" value="1"/>
</dbReference>
<organism evidence="20 21">
    <name type="scientific">Fulvitalea axinellae</name>
    <dbReference type="NCBI Taxonomy" id="1182444"/>
    <lineage>
        <taxon>Bacteria</taxon>
        <taxon>Pseudomonadati</taxon>
        <taxon>Bacteroidota</taxon>
        <taxon>Cytophagia</taxon>
        <taxon>Cytophagales</taxon>
        <taxon>Persicobacteraceae</taxon>
        <taxon>Fulvitalea</taxon>
    </lineage>
</organism>
<dbReference type="InterPro" id="IPR013783">
    <property type="entry name" value="Ig-like_fold"/>
</dbReference>
<keyword evidence="21" id="KW-1185">Reference proteome</keyword>
<dbReference type="EMBL" id="AP025320">
    <property type="protein sequence ID" value="BDD12771.1"/>
    <property type="molecule type" value="Genomic_DNA"/>
</dbReference>
<evidence type="ECO:0000256" key="6">
    <source>
        <dbReference type="ARBA" id="ARBA00012754"/>
    </source>
</evidence>
<dbReference type="AlphaFoldDB" id="A0AAU9CL69"/>
<dbReference type="GO" id="GO:0004567">
    <property type="term" value="F:beta-mannosidase activity"/>
    <property type="evidence" value="ECO:0007669"/>
    <property type="project" value="UniProtKB-EC"/>
</dbReference>
<comment type="subcellular location">
    <subcellularLocation>
        <location evidence="2">Lysosome</location>
    </subcellularLocation>
    <subcellularLocation>
        <location evidence="3">Secreted</location>
    </subcellularLocation>
</comment>
<protein>
    <recommendedName>
        <fullName evidence="14">Beta-mannosidase B</fullName>
        <ecNumber evidence="6">3.2.1.25</ecNumber>
    </recommendedName>
    <alternativeName>
        <fullName evidence="15">Mannanase B</fullName>
    </alternativeName>
</protein>
<comment type="subunit">
    <text evidence="5">Homodimer.</text>
</comment>
<dbReference type="GO" id="GO:0006516">
    <property type="term" value="P:glycoprotein catabolic process"/>
    <property type="evidence" value="ECO:0007669"/>
    <property type="project" value="TreeGrafter"/>
</dbReference>
<evidence type="ECO:0000256" key="15">
    <source>
        <dbReference type="ARBA" id="ARBA00041614"/>
    </source>
</evidence>
<dbReference type="InterPro" id="IPR050887">
    <property type="entry name" value="Beta-mannosidase_GH2"/>
</dbReference>
<dbReference type="Gene3D" id="2.60.120.260">
    <property type="entry name" value="Galactose-binding domain-like"/>
    <property type="match status" value="1"/>
</dbReference>
<dbReference type="Pfam" id="PF22666">
    <property type="entry name" value="Glyco_hydro_2_N2"/>
    <property type="match status" value="1"/>
</dbReference>
<keyword evidence="20" id="KW-0614">Plasmid</keyword>
<comment type="catalytic activity">
    <reaction evidence="1">
        <text>Hydrolysis of terminal, non-reducing beta-D-mannose residues in beta-D-mannosides.</text>
        <dbReference type="EC" id="3.2.1.25"/>
    </reaction>
</comment>
<evidence type="ECO:0000259" key="16">
    <source>
        <dbReference type="Pfam" id="PF00703"/>
    </source>
</evidence>
<feature type="domain" description="Beta-mannosidase Ig-fold" evidence="17">
    <location>
        <begin position="771"/>
        <end position="847"/>
    </location>
</feature>
<dbReference type="PANTHER" id="PTHR43730">
    <property type="entry name" value="BETA-MANNOSIDASE"/>
    <property type="match status" value="1"/>
</dbReference>
<dbReference type="KEGG" id="fax:FUAX_52030"/>
<evidence type="ECO:0000313" key="21">
    <source>
        <dbReference type="Proteomes" id="UP001348817"/>
    </source>
</evidence>
<keyword evidence="12" id="KW-0326">Glycosidase</keyword>
<dbReference type="InterPro" id="IPR008979">
    <property type="entry name" value="Galactose-bd-like_sf"/>
</dbReference>
<evidence type="ECO:0000256" key="4">
    <source>
        <dbReference type="ARBA" id="ARBA00004740"/>
    </source>
</evidence>
<dbReference type="Pfam" id="PF17786">
    <property type="entry name" value="Mannosidase_ig"/>
    <property type="match status" value="1"/>
</dbReference>
<name>A0AAU9CL69_9BACT</name>
<evidence type="ECO:0000256" key="2">
    <source>
        <dbReference type="ARBA" id="ARBA00004371"/>
    </source>
</evidence>
<evidence type="ECO:0000259" key="18">
    <source>
        <dbReference type="Pfam" id="PF17786"/>
    </source>
</evidence>
<dbReference type="Proteomes" id="UP001348817">
    <property type="component" value="Plasmid pFA6"/>
</dbReference>
<evidence type="ECO:0000256" key="10">
    <source>
        <dbReference type="ARBA" id="ARBA00023180"/>
    </source>
</evidence>
<dbReference type="FunFam" id="3.20.20.80:FF:000050">
    <property type="entry name" value="Beta-mannosidase B"/>
    <property type="match status" value="1"/>
</dbReference>
<dbReference type="GO" id="GO:0005576">
    <property type="term" value="C:extracellular region"/>
    <property type="evidence" value="ECO:0007669"/>
    <property type="project" value="UniProtKB-SubCell"/>
</dbReference>
<keyword evidence="9" id="KW-0378">Hydrolase</keyword>
<evidence type="ECO:0000256" key="13">
    <source>
        <dbReference type="ARBA" id="ARBA00038429"/>
    </source>
</evidence>
<dbReference type="SUPFAM" id="SSF49785">
    <property type="entry name" value="Galactose-binding domain-like"/>
    <property type="match status" value="1"/>
</dbReference>
<gene>
    <name evidence="20" type="ORF">FUAX_52030</name>
</gene>
<dbReference type="Gene3D" id="2.60.40.10">
    <property type="entry name" value="Immunoglobulins"/>
    <property type="match status" value="3"/>
</dbReference>
<dbReference type="SUPFAM" id="SSF51445">
    <property type="entry name" value="(Trans)glycosidases"/>
    <property type="match status" value="1"/>
</dbReference>
<evidence type="ECO:0000256" key="1">
    <source>
        <dbReference type="ARBA" id="ARBA00000829"/>
    </source>
</evidence>
<evidence type="ECO:0000256" key="7">
    <source>
        <dbReference type="ARBA" id="ARBA00022525"/>
    </source>
</evidence>
<accession>A0AAU9CL69</accession>
<evidence type="ECO:0000259" key="17">
    <source>
        <dbReference type="Pfam" id="PF17753"/>
    </source>
</evidence>
<dbReference type="Pfam" id="PF17753">
    <property type="entry name" value="Ig_mannosidase"/>
    <property type="match status" value="1"/>
</dbReference>
<dbReference type="InterPro" id="IPR054593">
    <property type="entry name" value="Beta-mannosidase-like_N2"/>
</dbReference>
<proteinExistence type="inferred from homology"/>
<dbReference type="Gene3D" id="3.20.20.80">
    <property type="entry name" value="Glycosidases"/>
    <property type="match status" value="1"/>
</dbReference>
<keyword evidence="7" id="KW-0964">Secreted</keyword>
<dbReference type="InterPro" id="IPR041447">
    <property type="entry name" value="Mannosidase_ig"/>
</dbReference>
<sequence length="850" mass="98055">MMKRWFYWLVALTAWACQPNKGFDQQALEGDWKFRQADKNEWMSATVPGTVHTDLLANKKISDPFYRTNEKDQQWIETKDWEYSVVFDTPEGVLDRDVVALEFPGLDTYADVFLNDSLILKSDNMFVGYEVPCKGALKAKDNELRVVFRSPVNEVMDEWEASPYRYPADNDQHEKKLSVFTRKAPYHYGWDWGPRFVTSGIYRPVALKSWNSADIKWVQYTQKSLTDDKAELVVSAEVEALTPGSYTFSVNGKDGEATFSNSKSFELKKGANKISLPLEVMKPKRWWPSGLGEANLYDMTASLQKGNSIVSEKSERFGFRTIEVVNKPDDMGTSFFFKVNGEPVFMKGANYIPSDNFVTEVDSARYRYLLESAKDANMNMIRVWGGGIYENDYFYELADEMGLLVWQDFMFACTMYPGSDDFLRRVEEEAVYNVKRLRNHPSIALWCGNNEIQGAWESWGWQKSYGYSEQDSINLYNDYKAVFHELLPKVTSELDDKFYLASSPLHNWPKAEDRANGDNHYWGVWWGKLPFESYKKYIARFMSEYGFQSFPEMESIKKYSVPEDWAIESDVMKAHQRSSIGNKTIKLYMDMYYDEPKDFESFVYVGQVLQAEGLKIGFEAHRRAMPFCMGSLYWQLNDCWPVASWSGIDYYGNWKATHYYIKKAFEPVLVSPDMDSTGVIKVFAVSDKLEPVKAKLNISLIDNKGKVLQNRETEISVKPNGSNVYWETTRKAFLKGDSGKETFMYVTLKSEDGSVDSENFLFFEHPKDVKLAKPTVKADVKKATDGCVITLDTDVLARNVYLAVPNEDGFFSDNYFNIIPGHTREIHLRTKLEPEVVRKKLKITTLDQAF</sequence>
<feature type="domain" description="Beta-mannosidase-like galactose-binding" evidence="19">
    <location>
        <begin position="32"/>
        <end position="203"/>
    </location>
</feature>
<evidence type="ECO:0000313" key="20">
    <source>
        <dbReference type="EMBL" id="BDD12771.1"/>
    </source>
</evidence>
<keyword evidence="11" id="KW-0458">Lysosome</keyword>
<evidence type="ECO:0000256" key="9">
    <source>
        <dbReference type="ARBA" id="ARBA00022801"/>
    </source>
</evidence>
<evidence type="ECO:0000256" key="14">
    <source>
        <dbReference type="ARBA" id="ARBA00041069"/>
    </source>
</evidence>
<evidence type="ECO:0000256" key="11">
    <source>
        <dbReference type="ARBA" id="ARBA00023228"/>
    </source>
</evidence>
<dbReference type="EC" id="3.2.1.25" evidence="6"/>
<evidence type="ECO:0000256" key="3">
    <source>
        <dbReference type="ARBA" id="ARBA00004613"/>
    </source>
</evidence>
<dbReference type="GO" id="GO:0005764">
    <property type="term" value="C:lysosome"/>
    <property type="evidence" value="ECO:0007669"/>
    <property type="project" value="UniProtKB-SubCell"/>
</dbReference>
<comment type="similarity">
    <text evidence="13">Belongs to the glycosyl hydrolase 2 family. Beta-mannosidase B subfamily.</text>
</comment>
<evidence type="ECO:0000256" key="5">
    <source>
        <dbReference type="ARBA" id="ARBA00011738"/>
    </source>
</evidence>
<comment type="pathway">
    <text evidence="4">Glycan metabolism; N-glycan degradation.</text>
</comment>